<keyword evidence="1" id="KW-1133">Transmembrane helix</keyword>
<comment type="caution">
    <text evidence="2">The sequence shown here is derived from an EMBL/GenBank/DDBJ whole genome shotgun (WGS) entry which is preliminary data.</text>
</comment>
<reference evidence="2 3" key="1">
    <citation type="submission" date="2019-02" db="EMBL/GenBank/DDBJ databases">
        <title>Hyunsoonleella sp., isolated from marine sediment.</title>
        <authorList>
            <person name="Liu B.-T."/>
        </authorList>
    </citation>
    <scope>NUCLEOTIDE SEQUENCE [LARGE SCALE GENOMIC DNA]</scope>
    <source>
        <strain evidence="2 3">T58</strain>
    </source>
</reference>
<keyword evidence="1" id="KW-0812">Transmembrane</keyword>
<protein>
    <recommendedName>
        <fullName evidence="4">Class I SAM-dependent methyltransferase</fullName>
    </recommendedName>
</protein>
<name>A0A4Q9FL96_9FLAO</name>
<feature type="transmembrane region" description="Helical" evidence="1">
    <location>
        <begin position="198"/>
        <end position="216"/>
    </location>
</feature>
<feature type="transmembrane region" description="Helical" evidence="1">
    <location>
        <begin position="168"/>
        <end position="192"/>
    </location>
</feature>
<dbReference type="OrthoDB" id="117053at2"/>
<evidence type="ECO:0000313" key="3">
    <source>
        <dbReference type="Proteomes" id="UP000291142"/>
    </source>
</evidence>
<evidence type="ECO:0008006" key="4">
    <source>
        <dbReference type="Google" id="ProtNLM"/>
    </source>
</evidence>
<organism evidence="2 3">
    <name type="scientific">Hyunsoonleella flava</name>
    <dbReference type="NCBI Taxonomy" id="2527939"/>
    <lineage>
        <taxon>Bacteria</taxon>
        <taxon>Pseudomonadati</taxon>
        <taxon>Bacteroidota</taxon>
        <taxon>Flavobacteriia</taxon>
        <taxon>Flavobacteriales</taxon>
        <taxon>Flavobacteriaceae</taxon>
    </lineage>
</organism>
<dbReference type="EMBL" id="SIRT01000001">
    <property type="protein sequence ID" value="TBN06330.1"/>
    <property type="molecule type" value="Genomic_DNA"/>
</dbReference>
<keyword evidence="1" id="KW-0472">Membrane</keyword>
<accession>A0A4Q9FL96</accession>
<dbReference type="Proteomes" id="UP000291142">
    <property type="component" value="Unassembled WGS sequence"/>
</dbReference>
<gene>
    <name evidence="2" type="ORF">EYD45_00130</name>
</gene>
<evidence type="ECO:0000313" key="2">
    <source>
        <dbReference type="EMBL" id="TBN06330.1"/>
    </source>
</evidence>
<sequence length="267" mass="30365">MKRKELFEFEDFNWFPSTIRTGMTNLILVLHKMMGTTEVLSKLIIDLRQKAHFDTVVDLGSGSGGPMPDVVKHVNTITPNDKLRLILTDLHPNSKLVKTINSNSNTSIRYHETPVNATNLAKAPKGLKTMIASFHHMNPIVAKNILQSASENKVPILIFEIAKNNIPFLVWILLLPISLSILIVMSLLMTLFVKQLSLSQIIFTYIIPIIPIAYAWDGQASLMRTYTFEDIETLIEELESHYYDWEISDAKKENGKKLGYYVMGYPK</sequence>
<evidence type="ECO:0000256" key="1">
    <source>
        <dbReference type="SAM" id="Phobius"/>
    </source>
</evidence>
<dbReference type="RefSeq" id="WP_130962320.1">
    <property type="nucleotide sequence ID" value="NZ_SIRT01000001.1"/>
</dbReference>
<keyword evidence="3" id="KW-1185">Reference proteome</keyword>
<dbReference type="AlphaFoldDB" id="A0A4Q9FL96"/>
<proteinExistence type="predicted"/>